<comment type="catalytic activity">
    <reaction evidence="13">
        <text>L-alanyl-L-lysine(out) = L-alanyl-L-lysine(in)</text>
        <dbReference type="Rhea" id="RHEA:79415"/>
        <dbReference type="ChEBI" id="CHEBI:192470"/>
    </reaction>
</comment>
<proteinExistence type="predicted"/>
<dbReference type="Proteomes" id="UP000267251">
    <property type="component" value="Unassembled WGS sequence"/>
</dbReference>
<feature type="domain" description="Major facilitator superfamily (MFS) profile" evidence="21">
    <location>
        <begin position="37"/>
        <end position="426"/>
    </location>
</feature>
<evidence type="ECO:0000256" key="18">
    <source>
        <dbReference type="ARBA" id="ARBA00046376"/>
    </source>
</evidence>
<evidence type="ECO:0000256" key="19">
    <source>
        <dbReference type="SAM" id="MobiDB-lite"/>
    </source>
</evidence>
<dbReference type="SUPFAM" id="SSF103473">
    <property type="entry name" value="MFS general substrate transporter"/>
    <property type="match status" value="1"/>
</dbReference>
<keyword evidence="23" id="KW-1185">Reference proteome</keyword>
<name>A0A4P9Y234_9FUNG</name>
<dbReference type="Gene3D" id="1.20.1250.20">
    <property type="entry name" value="MFS general substrate transporter like domains"/>
    <property type="match status" value="2"/>
</dbReference>
<evidence type="ECO:0000313" key="22">
    <source>
        <dbReference type="EMBL" id="RKP12918.1"/>
    </source>
</evidence>
<evidence type="ECO:0000256" key="15">
    <source>
        <dbReference type="ARBA" id="ARBA00044985"/>
    </source>
</evidence>
<dbReference type="InterPro" id="IPR036259">
    <property type="entry name" value="MFS_trans_sf"/>
</dbReference>
<evidence type="ECO:0000256" key="3">
    <source>
        <dbReference type="ARBA" id="ARBA00044878"/>
    </source>
</evidence>
<evidence type="ECO:0000256" key="7">
    <source>
        <dbReference type="ARBA" id="ARBA00044893"/>
    </source>
</evidence>
<evidence type="ECO:0000259" key="21">
    <source>
        <dbReference type="PROSITE" id="PS50850"/>
    </source>
</evidence>
<evidence type="ECO:0000256" key="5">
    <source>
        <dbReference type="ARBA" id="ARBA00044884"/>
    </source>
</evidence>
<comment type="catalytic activity">
    <reaction evidence="4">
        <text>L-alpha-aminoacyl-L-arginine(out) = L-alpha-aminoacyl-L-arginine(in)</text>
        <dbReference type="Rhea" id="RHEA:79367"/>
        <dbReference type="ChEBI" id="CHEBI:229968"/>
    </reaction>
</comment>
<evidence type="ECO:0000256" key="9">
    <source>
        <dbReference type="ARBA" id="ARBA00044899"/>
    </source>
</evidence>
<feature type="transmembrane region" description="Helical" evidence="20">
    <location>
        <begin position="402"/>
        <end position="421"/>
    </location>
</feature>
<dbReference type="PROSITE" id="PS50850">
    <property type="entry name" value="MFS"/>
    <property type="match status" value="1"/>
</dbReference>
<keyword evidence="20" id="KW-1133">Transmembrane helix</keyword>
<keyword evidence="20" id="KW-0812">Transmembrane</keyword>
<feature type="region of interest" description="Disordered" evidence="19">
    <location>
        <begin position="1"/>
        <end position="27"/>
    </location>
</feature>
<dbReference type="EMBL" id="KZ988163">
    <property type="protein sequence ID" value="RKP12918.1"/>
    <property type="molecule type" value="Genomic_DNA"/>
</dbReference>
<feature type="transmembrane region" description="Helical" evidence="20">
    <location>
        <begin position="35"/>
        <end position="55"/>
    </location>
</feature>
<comment type="catalytic activity">
    <reaction evidence="8">
        <text>L-aspartyl-L-lysine(out) = L-aspartyl-L-lysine(in)</text>
        <dbReference type="Rhea" id="RHEA:79411"/>
        <dbReference type="ChEBI" id="CHEBI:229953"/>
    </reaction>
</comment>
<reference evidence="23" key="1">
    <citation type="journal article" date="2018" name="Nat. Microbiol.">
        <title>Leveraging single-cell genomics to expand the fungal tree of life.</title>
        <authorList>
            <person name="Ahrendt S.R."/>
            <person name="Quandt C.A."/>
            <person name="Ciobanu D."/>
            <person name="Clum A."/>
            <person name="Salamov A."/>
            <person name="Andreopoulos B."/>
            <person name="Cheng J.F."/>
            <person name="Woyke T."/>
            <person name="Pelin A."/>
            <person name="Henrissat B."/>
            <person name="Reynolds N.K."/>
            <person name="Benny G.L."/>
            <person name="Smith M.E."/>
            <person name="James T.Y."/>
            <person name="Grigoriev I.V."/>
        </authorList>
    </citation>
    <scope>NUCLEOTIDE SEQUENCE [LARGE SCALE GENOMIC DNA]</scope>
</reference>
<feature type="transmembrane region" description="Helical" evidence="20">
    <location>
        <begin position="197"/>
        <end position="221"/>
    </location>
</feature>
<evidence type="ECO:0000256" key="20">
    <source>
        <dbReference type="SAM" id="Phobius"/>
    </source>
</evidence>
<comment type="catalytic activity">
    <reaction evidence="12">
        <text>L-histidyl-L-alpha-amino acid(out) = L-histidyl-L-alpha-amino acid(in)</text>
        <dbReference type="Rhea" id="RHEA:79379"/>
        <dbReference type="ChEBI" id="CHEBI:229964"/>
    </reaction>
</comment>
<feature type="transmembrane region" description="Helical" evidence="20">
    <location>
        <begin position="102"/>
        <end position="121"/>
    </location>
</feature>
<feature type="transmembrane region" description="Helical" evidence="20">
    <location>
        <begin position="309"/>
        <end position="328"/>
    </location>
</feature>
<comment type="subcellular location">
    <subcellularLocation>
        <location evidence="1">Membrane</location>
        <topology evidence="1">Multi-pass membrane protein</topology>
    </subcellularLocation>
</comment>
<comment type="catalytic activity">
    <reaction evidence="10">
        <text>L-lysyl-L-lysine(out) = L-lysyl-L-lysine(in)</text>
        <dbReference type="Rhea" id="RHEA:79403"/>
        <dbReference type="ChEBI" id="CHEBI:229956"/>
    </reaction>
</comment>
<comment type="catalytic activity">
    <reaction evidence="7">
        <text>L-alpha-aminoacyl-L-lysine(out) = L-alpha-aminoacyl-L-lysine(in)</text>
        <dbReference type="Rhea" id="RHEA:79383"/>
        <dbReference type="ChEBI" id="CHEBI:229966"/>
    </reaction>
</comment>
<dbReference type="InterPro" id="IPR020846">
    <property type="entry name" value="MFS_dom"/>
</dbReference>
<evidence type="ECO:0000256" key="12">
    <source>
        <dbReference type="ARBA" id="ARBA00044912"/>
    </source>
</evidence>
<comment type="catalytic activity">
    <reaction evidence="11">
        <text>L-arginyl-glycine(out) = L-arginyl-glycine(in)</text>
        <dbReference type="Rhea" id="RHEA:79391"/>
        <dbReference type="ChEBI" id="CHEBI:229955"/>
    </reaction>
</comment>
<comment type="catalytic activity">
    <reaction evidence="6">
        <text>L-lysyl-L-alpha-amino acid(out) = L-lysyl-L-alpha-amino acid(in)</text>
        <dbReference type="Rhea" id="RHEA:79387"/>
        <dbReference type="ChEBI" id="CHEBI:229965"/>
    </reaction>
</comment>
<evidence type="ECO:0000256" key="11">
    <source>
        <dbReference type="ARBA" id="ARBA00044903"/>
    </source>
</evidence>
<evidence type="ECO:0000256" key="16">
    <source>
        <dbReference type="ARBA" id="ARBA00045018"/>
    </source>
</evidence>
<comment type="catalytic activity">
    <reaction evidence="14">
        <text>L-lysyl-glycine(out) = L-lysyl-glycine(in)</text>
        <dbReference type="Rhea" id="RHEA:79407"/>
        <dbReference type="ChEBI" id="CHEBI:191202"/>
    </reaction>
</comment>
<evidence type="ECO:0000256" key="1">
    <source>
        <dbReference type="ARBA" id="ARBA00004141"/>
    </source>
</evidence>
<gene>
    <name evidence="22" type="ORF">BJ684DRAFT_10820</name>
</gene>
<comment type="catalytic activity">
    <reaction evidence="5">
        <text>L-alpha-aminoacyl-L-histidine(out) = L-alpha-aminoacyl-L-histidine(in)</text>
        <dbReference type="Rhea" id="RHEA:79375"/>
        <dbReference type="ChEBI" id="CHEBI:229967"/>
    </reaction>
</comment>
<evidence type="ECO:0000256" key="8">
    <source>
        <dbReference type="ARBA" id="ARBA00044898"/>
    </source>
</evidence>
<evidence type="ECO:0000256" key="10">
    <source>
        <dbReference type="ARBA" id="ARBA00044900"/>
    </source>
</evidence>
<dbReference type="GO" id="GO:0016020">
    <property type="term" value="C:membrane"/>
    <property type="evidence" value="ECO:0007669"/>
    <property type="project" value="UniProtKB-SubCell"/>
</dbReference>
<dbReference type="OrthoDB" id="424834at2759"/>
<protein>
    <recommendedName>
        <fullName evidence="15">Lysosomal dipeptide transporter MFSD1</fullName>
    </recommendedName>
    <alternativeName>
        <fullName evidence="16">Major facilitator superfamily domain-containing protein 1</fullName>
    </alternativeName>
</protein>
<dbReference type="AlphaFoldDB" id="A0A4P9Y234"/>
<dbReference type="InterPro" id="IPR011701">
    <property type="entry name" value="MFS"/>
</dbReference>
<feature type="transmembrane region" description="Helical" evidence="20">
    <location>
        <begin position="127"/>
        <end position="147"/>
    </location>
</feature>
<feature type="transmembrane region" description="Helical" evidence="20">
    <location>
        <begin position="334"/>
        <end position="359"/>
    </location>
</feature>
<comment type="catalytic activity">
    <reaction evidence="3">
        <text>L-histidyl-glycine(out) = L-histidyl-glycine(in)</text>
        <dbReference type="Rhea" id="RHEA:79395"/>
        <dbReference type="ChEBI" id="CHEBI:229957"/>
    </reaction>
</comment>
<evidence type="ECO:0000256" key="6">
    <source>
        <dbReference type="ARBA" id="ARBA00044891"/>
    </source>
</evidence>
<sequence length="488" mass="52235">MEKAFPVADGTSSLDLPLSSAPESDPSTAPWKYKMIALVCALLMSAGSHFSTNALNALKSTIKADMGIDNTQYGVISSSVSLINTILPFLGGVWMDRFGTGWGALLSTGLIVIGNAFSAMAAHLDSYAWMVVSRVIFGLGSGCVVVAQETILSKWFRGKGLAITIGLQITVSRLFNFLAHGTAIPIKNNTGFYGNPFWVACGISAASWLFTIIYLILLKYTGGWEMGKKSHFSLDKVTRIPLAFWILPLNIFFLGGVWTPFLGIATEFVQQRFGTSELISAWTSSVSLAVPVAISPFAGLFYEKYGKRGPVVILSAVLLVIAMALLGWSDASPMAGLVLFSLSLTLAPVALTSSVALIVPPGLIGTGIGIHKGCLNAGVSLVDVMVGAIQDHQGGSYARVSTAMLVLSCITVILACFFWYVDVRFLSGILDAPFSIRKGLQEDRQDAYLAGSLIPLTPRARMLSWIAMAIVVAVLILSWVVYGVYLFK</sequence>
<feature type="transmembrane region" description="Helical" evidence="20">
    <location>
        <begin position="462"/>
        <end position="487"/>
    </location>
</feature>
<feature type="transmembrane region" description="Helical" evidence="20">
    <location>
        <begin position="281"/>
        <end position="302"/>
    </location>
</feature>
<dbReference type="PANTHER" id="PTHR23512">
    <property type="entry name" value="MAJOR FACILITATOR SUPERFAMILY DOMAIN-CONTAINING PROTEIN 1"/>
    <property type="match status" value="1"/>
</dbReference>
<evidence type="ECO:0000256" key="13">
    <source>
        <dbReference type="ARBA" id="ARBA00044919"/>
    </source>
</evidence>
<accession>A0A4P9Y234</accession>
<keyword evidence="20" id="KW-0472">Membrane</keyword>
<organism evidence="22 23">
    <name type="scientific">Piptocephalis cylindrospora</name>
    <dbReference type="NCBI Taxonomy" id="1907219"/>
    <lineage>
        <taxon>Eukaryota</taxon>
        <taxon>Fungi</taxon>
        <taxon>Fungi incertae sedis</taxon>
        <taxon>Zoopagomycota</taxon>
        <taxon>Zoopagomycotina</taxon>
        <taxon>Zoopagomycetes</taxon>
        <taxon>Zoopagales</taxon>
        <taxon>Piptocephalidaceae</taxon>
        <taxon>Piptocephalis</taxon>
    </lineage>
</organism>
<evidence type="ECO:0000256" key="4">
    <source>
        <dbReference type="ARBA" id="ARBA00044881"/>
    </source>
</evidence>
<evidence type="ECO:0000256" key="14">
    <source>
        <dbReference type="ARBA" id="ARBA00044924"/>
    </source>
</evidence>
<comment type="function">
    <text evidence="17">Lysosomal dipeptide uniporter that selectively exports lysine, arginine or histidine-containing dipeptides with a net positive charge from the lysosome lumen into the cytosol. Could play a role in a specific type of protein O-glycosylation indirectly regulating macrophages migration and tissue invasion. Also essential for liver homeostasis.</text>
</comment>
<feature type="transmembrane region" description="Helical" evidence="20">
    <location>
        <begin position="75"/>
        <end position="95"/>
    </location>
</feature>
<dbReference type="Pfam" id="PF07690">
    <property type="entry name" value="MFS_1"/>
    <property type="match status" value="1"/>
</dbReference>
<comment type="catalytic activity">
    <reaction evidence="9">
        <text>L-arginyl-L-alpha-amino acid(out) = L-arginyl-L-alpha-amino acid(in)</text>
        <dbReference type="Rhea" id="RHEA:79371"/>
        <dbReference type="ChEBI" id="CHEBI:84315"/>
    </reaction>
</comment>
<evidence type="ECO:0000256" key="17">
    <source>
        <dbReference type="ARBA" id="ARBA00045709"/>
    </source>
</evidence>
<feature type="transmembrane region" description="Helical" evidence="20">
    <location>
        <begin position="242"/>
        <end position="261"/>
    </location>
</feature>
<dbReference type="InterPro" id="IPR052187">
    <property type="entry name" value="MFSD1"/>
</dbReference>
<comment type="catalytic activity">
    <reaction evidence="2">
        <text>L-lysyl-L-alanine(out) = L-lysyl-L-alanine(in)</text>
        <dbReference type="Rhea" id="RHEA:79399"/>
        <dbReference type="ChEBI" id="CHEBI:229954"/>
    </reaction>
</comment>
<evidence type="ECO:0000313" key="23">
    <source>
        <dbReference type="Proteomes" id="UP000267251"/>
    </source>
</evidence>
<dbReference type="GO" id="GO:0022857">
    <property type="term" value="F:transmembrane transporter activity"/>
    <property type="evidence" value="ECO:0007669"/>
    <property type="project" value="InterPro"/>
</dbReference>
<comment type="subunit">
    <text evidence="18">Homodimer. Interacts with lysosomal protein GLMP (via lumenal domain); the interaction starts while both proteins are still in the endoplasmic reticulum and is required for stabilization of MFSD1 in lysosomes but has no direct effect on its targeting to lysosomes or transporter activity.</text>
</comment>
<evidence type="ECO:0000256" key="2">
    <source>
        <dbReference type="ARBA" id="ARBA00044876"/>
    </source>
</evidence>
<dbReference type="PANTHER" id="PTHR23512:SF12">
    <property type="entry name" value="TRANSPORTER, PUTATIVE (AFU_ORTHOLOGUE AFUA_4G00260)-RELATED"/>
    <property type="match status" value="1"/>
</dbReference>